<evidence type="ECO:0000313" key="3">
    <source>
        <dbReference type="Proteomes" id="UP000664203"/>
    </source>
</evidence>
<keyword evidence="1" id="KW-0732">Signal</keyword>
<evidence type="ECO:0000313" key="2">
    <source>
        <dbReference type="EMBL" id="CAF9943461.1"/>
    </source>
</evidence>
<comment type="caution">
    <text evidence="2">The sequence shown here is derived from an EMBL/GenBank/DDBJ whole genome shotgun (WGS) entry which is preliminary data.</text>
</comment>
<dbReference type="EMBL" id="CAJPDR010001047">
    <property type="protein sequence ID" value="CAF9943461.1"/>
    <property type="molecule type" value="Genomic_DNA"/>
</dbReference>
<sequence>MVSLYIACLSGFMSAASALNVAPQGSIATFSDASTSSSNLVEWLFPSNQSISWSNQSFALANPPSLPANISAPLQALGLDADEPISWQTTRSGNVIGIQCHIRYGRRLDYRDCRDAYNYIPRSDERVARFAERHSGLPHDIALPQRILGSKGKCGINPVIVLPYETGMASPTNVADAAYPLIERCAPRSGGIAINIGGDNHLAVVLEPYAPTIRCEGSDIPFSRQSCAMIERGMEADDRPRLFGDALVDPQVQEPLPYELMSEDFRCAVRIYNDADTDTETWYHLWEATAALNAICVRAGKRGTATRLGVRGNLYMEVSDEPALPSVGAANDTSAERI</sequence>
<protein>
    <submittedName>
        <fullName evidence="2">Uncharacterized protein</fullName>
    </submittedName>
</protein>
<feature type="signal peptide" evidence="1">
    <location>
        <begin position="1"/>
        <end position="18"/>
    </location>
</feature>
<accession>A0A8H3J9N9</accession>
<keyword evidence="3" id="KW-1185">Reference proteome</keyword>
<dbReference type="OrthoDB" id="5375034at2759"/>
<feature type="chain" id="PRO_5034487018" evidence="1">
    <location>
        <begin position="19"/>
        <end position="338"/>
    </location>
</feature>
<dbReference type="Proteomes" id="UP000664203">
    <property type="component" value="Unassembled WGS sequence"/>
</dbReference>
<gene>
    <name evidence="2" type="ORF">ALECFALPRED_000405</name>
</gene>
<name>A0A8H3J9N9_9LECA</name>
<proteinExistence type="predicted"/>
<reference evidence="2" key="1">
    <citation type="submission" date="2021-03" db="EMBL/GenBank/DDBJ databases">
        <authorList>
            <person name="Tagirdzhanova G."/>
        </authorList>
    </citation>
    <scope>NUCLEOTIDE SEQUENCE</scope>
</reference>
<organism evidence="2 3">
    <name type="scientific">Alectoria fallacina</name>
    <dbReference type="NCBI Taxonomy" id="1903189"/>
    <lineage>
        <taxon>Eukaryota</taxon>
        <taxon>Fungi</taxon>
        <taxon>Dikarya</taxon>
        <taxon>Ascomycota</taxon>
        <taxon>Pezizomycotina</taxon>
        <taxon>Lecanoromycetes</taxon>
        <taxon>OSLEUM clade</taxon>
        <taxon>Lecanoromycetidae</taxon>
        <taxon>Lecanorales</taxon>
        <taxon>Lecanorineae</taxon>
        <taxon>Parmeliaceae</taxon>
        <taxon>Alectoria</taxon>
    </lineage>
</organism>
<evidence type="ECO:0000256" key="1">
    <source>
        <dbReference type="SAM" id="SignalP"/>
    </source>
</evidence>
<dbReference type="AlphaFoldDB" id="A0A8H3J9N9"/>